<dbReference type="Pfam" id="PF08757">
    <property type="entry name" value="CotH"/>
    <property type="match status" value="1"/>
</dbReference>
<dbReference type="OrthoDB" id="258535at2"/>
<keyword evidence="2" id="KW-1185">Reference proteome</keyword>
<evidence type="ECO:0000313" key="1">
    <source>
        <dbReference type="EMBL" id="PPI84267.1"/>
    </source>
</evidence>
<comment type="caution">
    <text evidence="1">The sequence shown here is derived from an EMBL/GenBank/DDBJ whole genome shotgun (WGS) entry which is preliminary data.</text>
</comment>
<dbReference type="PROSITE" id="PS51257">
    <property type="entry name" value="PROKAR_LIPOPROTEIN"/>
    <property type="match status" value="1"/>
</dbReference>
<reference evidence="1 2" key="1">
    <citation type="submission" date="2018-01" db="EMBL/GenBank/DDBJ databases">
        <title>Complete genome sequences of the type strains of Marinobacter flavimaris and Marinobacter maroccanus.</title>
        <authorList>
            <person name="Palau M."/>
            <person name="Boujida N."/>
            <person name="Manresa A."/>
            <person name="Minana-Galbis D."/>
        </authorList>
    </citation>
    <scope>NUCLEOTIDE SEQUENCE [LARGE SCALE GENOMIC DNA]</scope>
    <source>
        <strain evidence="1 2">N4</strain>
    </source>
</reference>
<dbReference type="RefSeq" id="WP_104321804.1">
    <property type="nucleotide sequence ID" value="NZ_PSSX01000007.1"/>
</dbReference>
<dbReference type="Proteomes" id="UP000239917">
    <property type="component" value="Unassembled WGS sequence"/>
</dbReference>
<evidence type="ECO:0000313" key="2">
    <source>
        <dbReference type="Proteomes" id="UP000239917"/>
    </source>
</evidence>
<proteinExistence type="predicted"/>
<protein>
    <submittedName>
        <fullName evidence="1">Cellulosomal protein</fullName>
    </submittedName>
</protein>
<organism evidence="1 2">
    <name type="scientific">Marinobacter maroccanus</name>
    <dbReference type="NCBI Taxonomy" id="2055143"/>
    <lineage>
        <taxon>Bacteria</taxon>
        <taxon>Pseudomonadati</taxon>
        <taxon>Pseudomonadota</taxon>
        <taxon>Gammaproteobacteria</taxon>
        <taxon>Pseudomonadales</taxon>
        <taxon>Marinobacteraceae</taxon>
        <taxon>Marinobacter</taxon>
    </lineage>
</organism>
<accession>A0A2S5ZA39</accession>
<sequence>MKTTTIGRKTGSGFGRWWLAMIGAVLLAGCGGGGGDAEVSDPSDFEPPAEPVNIGGDAELYDPERLIDVSVTMNPAEFSQLQSEARTLASTDRECVPEFEYTEFTASVTIDGARMDRVVVRKKGYMGSLSPSIPSLKLDFDDLWPGRTYQNMTRMTLNNNRQDPSNARQCLAYDQFRQAGIAAPKCNYARVSVNGQDLGVFTNVEPIKKPFLARAFGDDDGNQYEAQTADFGTWLSRRFEKKTNEKANDRTDLQAVTDALALPDEQMVNVLPQLVDVGEFIRFWAVETLLGAWDSASGNANNFHIYRNPGDGLFHFIPWGPDTAFRGAHPLKPLTGVLYRNFSLADRLFNIPEYRARYVAELENLLATQWDEAALLAEVERISDLTGTSAEATASLKAFIGGRGEAGDDDFRPARRTVIEQAIAEETPSGNVYRLADTEPDCSAPATTSLTGSIKSEDGADTGAFRFTLPGGRAVNASLTFAAFEVDSLVYSVDRESKPAVISLLLIGADTNDNFTPYVLQLFIEASDYVPGTHQFHGFASNALLFAVDESQPGDVRTLALGAQGSITISRAGTGASEGDVELTLDATLEYDSAIQ</sequence>
<dbReference type="PANTHER" id="PTHR40050">
    <property type="entry name" value="INNER SPORE COAT PROTEIN H"/>
    <property type="match status" value="1"/>
</dbReference>
<name>A0A2S5ZA39_9GAMM</name>
<dbReference type="InterPro" id="IPR014867">
    <property type="entry name" value="Spore_coat_CotH_CotH2/3/7"/>
</dbReference>
<dbReference type="EMBL" id="PSSX01000007">
    <property type="protein sequence ID" value="PPI84267.1"/>
    <property type="molecule type" value="Genomic_DNA"/>
</dbReference>
<dbReference type="PANTHER" id="PTHR40050:SF1">
    <property type="entry name" value="INNER SPORE COAT PROTEIN H"/>
    <property type="match status" value="1"/>
</dbReference>
<gene>
    <name evidence="1" type="ORF">KEHDKFFH_10095</name>
</gene>
<dbReference type="AlphaFoldDB" id="A0A2S5ZA39"/>